<dbReference type="Proteomes" id="UP001358614">
    <property type="component" value="Chromosome 1"/>
</dbReference>
<organism evidence="1 2">
    <name type="scientific">Kwoniella europaea PYCC6329</name>
    <dbReference type="NCBI Taxonomy" id="1423913"/>
    <lineage>
        <taxon>Eukaryota</taxon>
        <taxon>Fungi</taxon>
        <taxon>Dikarya</taxon>
        <taxon>Basidiomycota</taxon>
        <taxon>Agaricomycotina</taxon>
        <taxon>Tremellomycetes</taxon>
        <taxon>Tremellales</taxon>
        <taxon>Cryptococcaceae</taxon>
        <taxon>Kwoniella</taxon>
    </lineage>
</organism>
<dbReference type="AlphaFoldDB" id="A0AAX4KD57"/>
<reference evidence="1 2" key="1">
    <citation type="submission" date="2024-01" db="EMBL/GenBank/DDBJ databases">
        <title>Comparative genomics of Cryptococcus and Kwoniella reveals pathogenesis evolution and contrasting modes of karyotype evolution via chromosome fusion or intercentromeric recombination.</title>
        <authorList>
            <person name="Coelho M.A."/>
            <person name="David-Palma M."/>
            <person name="Shea T."/>
            <person name="Bowers K."/>
            <person name="McGinley-Smith S."/>
            <person name="Mohammad A.W."/>
            <person name="Gnirke A."/>
            <person name="Yurkov A.M."/>
            <person name="Nowrousian M."/>
            <person name="Sun S."/>
            <person name="Cuomo C.A."/>
            <person name="Heitman J."/>
        </authorList>
    </citation>
    <scope>NUCLEOTIDE SEQUENCE [LARGE SCALE GENOMIC DNA]</scope>
    <source>
        <strain evidence="1 2">PYCC6329</strain>
    </source>
</reference>
<dbReference type="RefSeq" id="XP_066082292.1">
    <property type="nucleotide sequence ID" value="XM_066226195.1"/>
</dbReference>
<accession>A0AAX4KD57</accession>
<dbReference type="KEGG" id="ker:91101198"/>
<dbReference type="GeneID" id="91101198"/>
<dbReference type="EMBL" id="CP144089">
    <property type="protein sequence ID" value="WWD04325.1"/>
    <property type="molecule type" value="Genomic_DNA"/>
</dbReference>
<keyword evidence="2" id="KW-1185">Reference proteome</keyword>
<proteinExistence type="predicted"/>
<evidence type="ECO:0008006" key="3">
    <source>
        <dbReference type="Google" id="ProtNLM"/>
    </source>
</evidence>
<name>A0AAX4KD57_9TREE</name>
<sequence length="162" mass="18447">MEDIVPLIVAQVNDQRSLHALTLVHSISNKSATIRLYHTIRLSHLDSIVSFLTYAPGSIETHVKHVELKLKLDMVTSPRCGELLERIRESTRKMRGVIGLSLTIEGSYPYGGPLREELYQLFSLLSTSLFTDNHEGSEYFRVRYLVEGESRECPLVREVCET</sequence>
<protein>
    <recommendedName>
        <fullName evidence="3">HORMA domain-containing protein</fullName>
    </recommendedName>
</protein>
<evidence type="ECO:0000313" key="1">
    <source>
        <dbReference type="EMBL" id="WWD04325.1"/>
    </source>
</evidence>
<gene>
    <name evidence="1" type="ORF">V865_002394</name>
</gene>
<evidence type="ECO:0000313" key="2">
    <source>
        <dbReference type="Proteomes" id="UP001358614"/>
    </source>
</evidence>